<reference evidence="2 3" key="1">
    <citation type="submission" date="2020-08" db="EMBL/GenBank/DDBJ databases">
        <title>A Genomic Blueprint of the Chicken Gut Microbiome.</title>
        <authorList>
            <person name="Gilroy R."/>
            <person name="Ravi A."/>
            <person name="Getino M."/>
            <person name="Pursley I."/>
            <person name="Horton D.L."/>
            <person name="Alikhan N.-F."/>
            <person name="Baker D."/>
            <person name="Gharbi K."/>
            <person name="Hall N."/>
            <person name="Watson M."/>
            <person name="Adriaenssens E.M."/>
            <person name="Foster-Nyarko E."/>
            <person name="Jarju S."/>
            <person name="Secka A."/>
            <person name="Antonio M."/>
            <person name="Oren A."/>
            <person name="Chaudhuri R."/>
            <person name="La Ragione R.M."/>
            <person name="Hildebrand F."/>
            <person name="Pallen M.J."/>
        </authorList>
    </citation>
    <scope>NUCLEOTIDE SEQUENCE [LARGE SCALE GENOMIC DNA]</scope>
    <source>
        <strain evidence="2 3">Sa2BVA9</strain>
    </source>
</reference>
<dbReference type="SMART" id="SM00530">
    <property type="entry name" value="HTH_XRE"/>
    <property type="match status" value="1"/>
</dbReference>
<protein>
    <submittedName>
        <fullName evidence="2">Helix-turn-helix transcriptional regulator</fullName>
    </submittedName>
</protein>
<gene>
    <name evidence="2" type="ORF">H9647_06535</name>
</gene>
<proteinExistence type="predicted"/>
<organism evidence="2 3">
    <name type="scientific">Paenibacillus gallinarum</name>
    <dbReference type="NCBI Taxonomy" id="2762232"/>
    <lineage>
        <taxon>Bacteria</taxon>
        <taxon>Bacillati</taxon>
        <taxon>Bacillota</taxon>
        <taxon>Bacilli</taxon>
        <taxon>Bacillales</taxon>
        <taxon>Paenibacillaceae</taxon>
        <taxon>Paenibacillus</taxon>
    </lineage>
</organism>
<accession>A0ABR8SW28</accession>
<name>A0ABR8SW28_9BACL</name>
<dbReference type="EMBL" id="JACSQL010000002">
    <property type="protein sequence ID" value="MBD7967711.1"/>
    <property type="molecule type" value="Genomic_DNA"/>
</dbReference>
<feature type="domain" description="HTH cro/C1-type" evidence="1">
    <location>
        <begin position="13"/>
        <end position="62"/>
    </location>
</feature>
<dbReference type="Gene3D" id="1.10.260.40">
    <property type="entry name" value="lambda repressor-like DNA-binding domains"/>
    <property type="match status" value="1"/>
</dbReference>
<dbReference type="InterPro" id="IPR010982">
    <property type="entry name" value="Lambda_DNA-bd_dom_sf"/>
</dbReference>
<dbReference type="SUPFAM" id="SSF47413">
    <property type="entry name" value="lambda repressor-like DNA-binding domains"/>
    <property type="match status" value="1"/>
</dbReference>
<dbReference type="RefSeq" id="WP_191798952.1">
    <property type="nucleotide sequence ID" value="NZ_JACSQL010000002.1"/>
</dbReference>
<dbReference type="Proteomes" id="UP000608071">
    <property type="component" value="Unassembled WGS sequence"/>
</dbReference>
<evidence type="ECO:0000259" key="1">
    <source>
        <dbReference type="PROSITE" id="PS50943"/>
    </source>
</evidence>
<dbReference type="CDD" id="cd00093">
    <property type="entry name" value="HTH_XRE"/>
    <property type="match status" value="1"/>
</dbReference>
<dbReference type="InterPro" id="IPR001387">
    <property type="entry name" value="Cro/C1-type_HTH"/>
</dbReference>
<evidence type="ECO:0000313" key="3">
    <source>
        <dbReference type="Proteomes" id="UP000608071"/>
    </source>
</evidence>
<dbReference type="PROSITE" id="PS50943">
    <property type="entry name" value="HTH_CROC1"/>
    <property type="match status" value="1"/>
</dbReference>
<dbReference type="Pfam" id="PF01381">
    <property type="entry name" value="HTH_3"/>
    <property type="match status" value="1"/>
</dbReference>
<sequence>MKSARREIFQTCRKSKGTQSKVASDLNISTVYVRKIENGLCTPGRDLMFKFSTYFNKPIEDLFPDYFDNVRVL</sequence>
<comment type="caution">
    <text evidence="2">The sequence shown here is derived from an EMBL/GenBank/DDBJ whole genome shotgun (WGS) entry which is preliminary data.</text>
</comment>
<evidence type="ECO:0000313" key="2">
    <source>
        <dbReference type="EMBL" id="MBD7967711.1"/>
    </source>
</evidence>
<keyword evidence="3" id="KW-1185">Reference proteome</keyword>